<organism evidence="2 3">
    <name type="scientific">Sedimentibacter saalensis</name>
    <dbReference type="NCBI Taxonomy" id="130788"/>
    <lineage>
        <taxon>Bacteria</taxon>
        <taxon>Bacillati</taxon>
        <taxon>Bacillota</taxon>
        <taxon>Tissierellia</taxon>
        <taxon>Sedimentibacter</taxon>
    </lineage>
</organism>
<dbReference type="AlphaFoldDB" id="A0A562JGL5"/>
<sequence>MKVAVVYGTEHKGSTYNIAQLFLKKLENEITEVTEFFLPRDMSNFCRGCALCFMKNENLCPDFDQVNKIKETMEKADLLIFTSPVYAYHASGQMKTLLDHFAYQWMVHRPNKTMFKKMALVVTTAAGAGMRKTNTDMIDSLSYWGVGRIFKFGKGVAAINWDGVKKENKDKIEKKVEKISSKIISISKNVTPNLKVRILFYLMRYAQKGGGFNPADNNYWKEQGWLEGARPW</sequence>
<gene>
    <name evidence="2" type="ORF">LY60_00654</name>
</gene>
<dbReference type="OrthoDB" id="3789967at2"/>
<evidence type="ECO:0000259" key="1">
    <source>
        <dbReference type="Pfam" id="PF03358"/>
    </source>
</evidence>
<dbReference type="InterPro" id="IPR005025">
    <property type="entry name" value="FMN_Rdtase-like_dom"/>
</dbReference>
<keyword evidence="3" id="KW-1185">Reference proteome</keyword>
<name>A0A562JGL5_9FIRM</name>
<proteinExistence type="predicted"/>
<feature type="domain" description="NADPH-dependent FMN reductase-like" evidence="1">
    <location>
        <begin position="1"/>
        <end position="146"/>
    </location>
</feature>
<dbReference type="Pfam" id="PF03358">
    <property type="entry name" value="FMN_red"/>
    <property type="match status" value="1"/>
</dbReference>
<dbReference type="SUPFAM" id="SSF52218">
    <property type="entry name" value="Flavoproteins"/>
    <property type="match status" value="1"/>
</dbReference>
<dbReference type="RefSeq" id="WP_145079911.1">
    <property type="nucleotide sequence ID" value="NZ_VLKH01000002.1"/>
</dbReference>
<dbReference type="InterPro" id="IPR029039">
    <property type="entry name" value="Flavoprotein-like_sf"/>
</dbReference>
<accession>A0A562JGL5</accession>
<dbReference type="Proteomes" id="UP000315343">
    <property type="component" value="Unassembled WGS sequence"/>
</dbReference>
<comment type="caution">
    <text evidence="2">The sequence shown here is derived from an EMBL/GenBank/DDBJ whole genome shotgun (WGS) entry which is preliminary data.</text>
</comment>
<dbReference type="PANTHER" id="PTHR43741">
    <property type="entry name" value="FMN-DEPENDENT NADH-AZOREDUCTASE 1"/>
    <property type="match status" value="1"/>
</dbReference>
<dbReference type="InterPro" id="IPR050104">
    <property type="entry name" value="FMN-dep_NADH:Q_OxRdtase_AzoR1"/>
</dbReference>
<evidence type="ECO:0000313" key="2">
    <source>
        <dbReference type="EMBL" id="TWH82356.1"/>
    </source>
</evidence>
<reference evidence="2 3" key="1">
    <citation type="submission" date="2019-07" db="EMBL/GenBank/DDBJ databases">
        <title>Genomic Encyclopedia of Type Strains, Phase I: the one thousand microbial genomes (KMG-I) project.</title>
        <authorList>
            <person name="Kyrpides N."/>
        </authorList>
    </citation>
    <scope>NUCLEOTIDE SEQUENCE [LARGE SCALE GENOMIC DNA]</scope>
    <source>
        <strain evidence="2 3">DSM 13558</strain>
    </source>
</reference>
<dbReference type="EMBL" id="VLKH01000002">
    <property type="protein sequence ID" value="TWH82356.1"/>
    <property type="molecule type" value="Genomic_DNA"/>
</dbReference>
<dbReference type="GO" id="GO:0016491">
    <property type="term" value="F:oxidoreductase activity"/>
    <property type="evidence" value="ECO:0007669"/>
    <property type="project" value="InterPro"/>
</dbReference>
<protein>
    <submittedName>
        <fullName evidence="2">NADPH-dependent FMN reductase</fullName>
    </submittedName>
</protein>
<evidence type="ECO:0000313" key="3">
    <source>
        <dbReference type="Proteomes" id="UP000315343"/>
    </source>
</evidence>
<dbReference type="Gene3D" id="3.40.50.360">
    <property type="match status" value="1"/>
</dbReference>
<dbReference type="PANTHER" id="PTHR43741:SF4">
    <property type="entry name" value="FMN-DEPENDENT NADH:QUINONE OXIDOREDUCTASE"/>
    <property type="match status" value="1"/>
</dbReference>